<evidence type="ECO:0000313" key="12">
    <source>
        <dbReference type="EMBL" id="MBP0681572.1"/>
    </source>
</evidence>
<organism evidence="13 24">
    <name type="scientific">Mycobacterium tuberculosis</name>
    <dbReference type="NCBI Taxonomy" id="1773"/>
    <lineage>
        <taxon>Bacteria</taxon>
        <taxon>Bacillati</taxon>
        <taxon>Actinomycetota</taxon>
        <taxon>Actinomycetes</taxon>
        <taxon>Mycobacteriales</taxon>
        <taxon>Mycobacteriaceae</taxon>
        <taxon>Mycobacterium</taxon>
        <taxon>Mycobacterium tuberculosis complex</taxon>
    </lineage>
</organism>
<dbReference type="InterPro" id="IPR057326">
    <property type="entry name" value="KR_dom"/>
</dbReference>
<evidence type="ECO:0000256" key="2">
    <source>
        <dbReference type="ARBA" id="ARBA00023002"/>
    </source>
</evidence>
<evidence type="ECO:0000313" key="25">
    <source>
        <dbReference type="Proteomes" id="UP000256381"/>
    </source>
</evidence>
<dbReference type="EMBL" id="QTBD01000165">
    <property type="protein sequence ID" value="REQ50595.1"/>
    <property type="molecule type" value="Genomic_DNA"/>
</dbReference>
<dbReference type="EMBL" id="CNGE01000097">
    <property type="protein sequence ID" value="CKR86142.1"/>
    <property type="molecule type" value="Genomic_DNA"/>
</dbReference>
<reference evidence="14" key="6">
    <citation type="submission" date="2018-07" db="EMBL/GenBank/DDBJ databases">
        <authorList>
            <person name="Shah S."/>
            <person name="Brown T."/>
            <person name="Auld S."/>
            <person name="Bratton K."/>
            <person name="Narechania A."/>
            <person name="Mathema B."/>
            <person name="Gandhi N."/>
        </authorList>
    </citation>
    <scope>NUCLEOTIDE SEQUENCE</scope>
    <source>
        <strain evidence="14">32301_S10</strain>
    </source>
</reference>
<evidence type="ECO:0000313" key="7">
    <source>
        <dbReference type="EMBL" id="CLW77952.1"/>
    </source>
</evidence>
<dbReference type="Proteomes" id="UP000050139">
    <property type="component" value="Unassembled WGS sequence"/>
</dbReference>
<dbReference type="EMBL" id="CHKL01000432">
    <property type="protein sequence ID" value="COW76894.1"/>
    <property type="molecule type" value="Genomic_DNA"/>
</dbReference>
<reference evidence="14 25" key="4">
    <citation type="journal article" date="2017" name="N. Engl. J. Med.">
        <title>Transmission of Extensively Drug-Resistant Tuberculosis in South Africa.</title>
        <authorList>
            <person name="Shah N.S."/>
            <person name="Auld S.C."/>
            <person name="Brust J.C."/>
            <person name="Mathema B."/>
            <person name="Ismail N."/>
            <person name="Moodley P."/>
            <person name="Mlisana K."/>
            <person name="Allana S."/>
            <person name="Campbell A."/>
            <person name="Mthiyane T."/>
            <person name="Morris N."/>
            <person name="Mpangase P."/>
            <person name="van der Meulen H."/>
            <person name="Omar S.V."/>
            <person name="Brown T.S."/>
            <person name="Narechania A."/>
            <person name="Shaskina E."/>
            <person name="Kapwata T."/>
            <person name="Kreiswirth B."/>
            <person name="Gandhi N.R."/>
        </authorList>
    </citation>
    <scope>NUCLEOTIDE SEQUENCE [LARGE SCALE GENOMIC DNA]</scope>
    <source>
        <strain evidence="14 25">32301_S10</strain>
    </source>
</reference>
<dbReference type="Gene3D" id="3.40.50.720">
    <property type="entry name" value="NAD(P)-binding Rossmann-like Domain"/>
    <property type="match status" value="1"/>
</dbReference>
<evidence type="ECO:0000313" key="14">
    <source>
        <dbReference type="EMBL" id="REQ50595.1"/>
    </source>
</evidence>
<reference evidence="12 27" key="8">
    <citation type="submission" date="2021-03" db="EMBL/GenBank/DDBJ databases">
        <title>Whole Genome Sequencing of Mycobacterium tuberculosis clinical isolates from Arunachal Pradesh, India.</title>
        <authorList>
            <person name="Singh S."/>
            <person name="Mudliar S.R."/>
            <person name="Kulsum U."/>
            <person name="Rufai S.B."/>
            <person name="Singh P.K."/>
            <person name="Umpo M."/>
            <person name="Nyori M."/>
        </authorList>
    </citation>
    <scope>NUCLEOTIDE SEQUENCE [LARGE SCALE GENOMIC DNA]</scope>
    <source>
        <strain evidence="12 27">OMICS/BPL/0142/20/SP</strain>
    </source>
</reference>
<dbReference type="Proteomes" id="UP000045842">
    <property type="component" value="Unassembled WGS sequence"/>
</dbReference>
<dbReference type="EMBL" id="LWDQ01000001">
    <property type="protein sequence ID" value="OMH58177.1"/>
    <property type="molecule type" value="Genomic_DNA"/>
</dbReference>
<dbReference type="EC" id="1.1.1.56" evidence="13"/>
<evidence type="ECO:0000313" key="6">
    <source>
        <dbReference type="EMBL" id="CKR86142.1"/>
    </source>
</evidence>
<dbReference type="EMBL" id="CFOE01000289">
    <property type="protein sequence ID" value="CFE39903.1"/>
    <property type="molecule type" value="Genomic_DNA"/>
</dbReference>
<evidence type="ECO:0000313" key="16">
    <source>
        <dbReference type="Proteomes" id="UP000039217"/>
    </source>
</evidence>
<proteinExistence type="inferred from homology"/>
<dbReference type="PRINTS" id="PR00081">
    <property type="entry name" value="GDHRDH"/>
</dbReference>
<dbReference type="Proteomes" id="UP000300237">
    <property type="component" value="Chromosome"/>
</dbReference>
<dbReference type="Proteomes" id="UP000189452">
    <property type="component" value="Chromosome"/>
</dbReference>
<accession>A0A045IVR8</accession>
<evidence type="ECO:0000313" key="27">
    <source>
        <dbReference type="Proteomes" id="UP000671119"/>
    </source>
</evidence>
<dbReference type="Proteomes" id="UP000048600">
    <property type="component" value="Unassembled WGS sequence"/>
</dbReference>
<dbReference type="EMBL" id="COPH01000029">
    <property type="protein sequence ID" value="CLW77952.1"/>
    <property type="molecule type" value="Genomic_DNA"/>
</dbReference>
<evidence type="ECO:0000313" key="19">
    <source>
        <dbReference type="Proteomes" id="UP000046947"/>
    </source>
</evidence>
<evidence type="ECO:0000313" key="5">
    <source>
        <dbReference type="EMBL" id="CFE50010.1"/>
    </source>
</evidence>
<evidence type="ECO:0000313" key="13">
    <source>
        <dbReference type="EMBL" id="OMH58177.1"/>
    </source>
</evidence>
<gene>
    <name evidence="13" type="primary">rbtD</name>
    <name evidence="13" type="ORF">A4S10_00325</name>
    <name evidence="15" type="ORF">DKC2_0332</name>
    <name evidence="14" type="ORF">DSJ38_14195</name>
    <name evidence="8" type="ORF">ERS007661_03176</name>
    <name evidence="9" type="ORF">ERS007679_02276</name>
    <name evidence="4" type="ORF">ERS007681_02292</name>
    <name evidence="5" type="ORF">ERS007688_01621</name>
    <name evidence="10" type="ORF">ERS007720_02195</name>
    <name evidence="11" type="ORF">ERS007741_03111</name>
    <name evidence="6" type="ORF">ERS027646_00826</name>
    <name evidence="7" type="ORF">ERS094118_03282</name>
    <name evidence="12" type="ORF">J8J21_00160</name>
</gene>
<dbReference type="EMBL" id="LR027516">
    <property type="protein sequence ID" value="VCU48530.1"/>
    <property type="molecule type" value="Genomic_DNA"/>
</dbReference>
<reference evidence="13 24" key="5">
    <citation type="submission" date="2017-02" db="EMBL/GenBank/DDBJ databases">
        <title>Protein polymorphisms may explain contrasting epidemiological fitness of two variants of a multidrug-resistant Mycobacterium tuberculosis strain.</title>
        <authorList>
            <person name="Bigi M.M."/>
            <person name="Lopez B."/>
            <person name="Blanco F.C."/>
            <person name="Sasiain M.C."/>
            <person name="De La Barrera S."/>
            <person name="Ritacco V."/>
            <person name="Bigi F."/>
            <person name="Soria M.A."/>
        </authorList>
    </citation>
    <scope>NUCLEOTIDE SEQUENCE [LARGE SCALE GENOMIC DNA]</scope>
    <source>
        <strain evidence="13 24">6548</strain>
    </source>
</reference>
<dbReference type="Proteomes" id="UP000256381">
    <property type="component" value="Unassembled WGS sequence"/>
</dbReference>
<sequence>MNTGTAVITGASSGLGLQCARALLRRDASWHVVLAVRDPARGRAAMEELGEPNRCSVLEVDLASVRSVRSFVETVRTTPLPPIRALVCNAGLQVVSGIAFTDDGVEMTFGVNHLGHFALVTGILDWLARPARIVVVSSGTHDPSKHTGMPDPRYTCAADLAHPPTDQNTPAEGRRRYTTSKLCNVLFTYELDRRLDHGEQGVMVNAFDPGLMPGSGLARDYPPILRLAYRLLSPMLRVLPFVHSTRVSGEHLAALAVDPRFAGVTGQYFAGAKAIRSSAESYDRAKALDLWETSERLLAQVT</sequence>
<comment type="similarity">
    <text evidence="1">Belongs to the short-chain dehydrogenases/reductases (SDR) family.</text>
</comment>
<reference evidence="16 17" key="2">
    <citation type="submission" date="2015-03" db="EMBL/GenBank/DDBJ databases">
        <authorList>
            <consortium name="Pathogen Informatics"/>
        </authorList>
    </citation>
    <scope>NUCLEOTIDE SEQUENCE [LARGE SCALE GENOMIC DNA]</scope>
    <source>
        <strain evidence="6 22">Bir 172</strain>
        <strain evidence="8 16">D00501624</strain>
        <strain evidence="9 18">G09801536</strain>
        <strain evidence="4 20">G09901357</strain>
        <strain evidence="5 19">H09601792</strain>
        <strain evidence="10 17">M09401471</strain>
        <strain evidence="11 21">P00601463</strain>
    </source>
</reference>
<evidence type="ECO:0000313" key="11">
    <source>
        <dbReference type="EMBL" id="COW76894.1"/>
    </source>
</evidence>
<dbReference type="RefSeq" id="WP_003900117.1">
    <property type="nucleotide sequence ID" value="NZ_AP017901.1"/>
</dbReference>
<dbReference type="EMBL" id="CFOH01000218">
    <property type="protein sequence ID" value="CFE50010.1"/>
    <property type="molecule type" value="Genomic_DNA"/>
</dbReference>
<dbReference type="AlphaFoldDB" id="A0A045IVR8"/>
<dbReference type="SMART" id="SM00822">
    <property type="entry name" value="PKS_KR"/>
    <property type="match status" value="1"/>
</dbReference>
<evidence type="ECO:0000313" key="22">
    <source>
        <dbReference type="Proteomes" id="UP000048948"/>
    </source>
</evidence>
<evidence type="ECO:0000313" key="8">
    <source>
        <dbReference type="EMBL" id="CNV84822.1"/>
    </source>
</evidence>
<dbReference type="SUPFAM" id="SSF51735">
    <property type="entry name" value="NAD(P)-binding Rossmann-fold domains"/>
    <property type="match status" value="1"/>
</dbReference>
<dbReference type="Proteomes" id="UP000044938">
    <property type="component" value="Unassembled WGS sequence"/>
</dbReference>
<evidence type="ECO:0000259" key="3">
    <source>
        <dbReference type="SMART" id="SM00822"/>
    </source>
</evidence>
<dbReference type="PANTHER" id="PTHR24320">
    <property type="entry name" value="RETINOL DEHYDROGENASE"/>
    <property type="match status" value="1"/>
</dbReference>
<evidence type="ECO:0000313" key="23">
    <source>
        <dbReference type="Proteomes" id="UP000050139"/>
    </source>
</evidence>
<dbReference type="OMA" id="HDPAQKS"/>
<keyword evidence="2 13" id="KW-0560">Oxidoreductase</keyword>
<evidence type="ECO:0000313" key="9">
    <source>
        <dbReference type="EMBL" id="COV68169.1"/>
    </source>
</evidence>
<dbReference type="Proteomes" id="UP000039217">
    <property type="component" value="Unassembled WGS sequence"/>
</dbReference>
<evidence type="ECO:0000313" key="21">
    <source>
        <dbReference type="Proteomes" id="UP000048600"/>
    </source>
</evidence>
<evidence type="ECO:0000313" key="26">
    <source>
        <dbReference type="Proteomes" id="UP000300237"/>
    </source>
</evidence>
<dbReference type="Proteomes" id="UP000048948">
    <property type="component" value="Unassembled WGS sequence"/>
</dbReference>
<evidence type="ECO:0000313" key="20">
    <source>
        <dbReference type="Proteomes" id="UP000048289"/>
    </source>
</evidence>
<reference evidence="15 26" key="7">
    <citation type="submission" date="2018-08" db="EMBL/GenBank/DDBJ databases">
        <authorList>
            <person name="Fokvardsen B D."/>
            <person name="Norman A."/>
        </authorList>
    </citation>
    <scope>NUCLEOTIDE SEQUENCE [LARGE SCALE GENOMIC DNA]</scope>
    <source>
        <strain evidence="15 26">DKC2</strain>
    </source>
</reference>
<evidence type="ECO:0000313" key="15">
    <source>
        <dbReference type="EMBL" id="VCU48530.1"/>
    </source>
</evidence>
<protein>
    <submittedName>
        <fullName evidence="4">Dehydrogenase/reductase</fullName>
        <ecNumber evidence="4">1.-.-.-</ecNumber>
    </submittedName>
    <submittedName>
        <fullName evidence="13">Ribitol 2-dehydrogenase</fullName>
        <ecNumber evidence="13">1.1.1.56</ecNumber>
    </submittedName>
    <submittedName>
        <fullName evidence="12">SDR family NAD(P)-dependent oxidoreductase</fullName>
    </submittedName>
</protein>
<dbReference type="Proteomes" id="UP000046947">
    <property type="component" value="Unassembled WGS sequence"/>
</dbReference>
<dbReference type="GO" id="GO:0050255">
    <property type="term" value="F:ribitol 2-dehydrogenase (NAD+) activity"/>
    <property type="evidence" value="ECO:0007669"/>
    <property type="project" value="UniProtKB-EC"/>
</dbReference>
<evidence type="ECO:0000313" key="18">
    <source>
        <dbReference type="Proteomes" id="UP000045842"/>
    </source>
</evidence>
<dbReference type="EMBL" id="CSAJ01000266">
    <property type="protein sequence ID" value="COW27061.1"/>
    <property type="molecule type" value="Genomic_DNA"/>
</dbReference>
<dbReference type="EMBL" id="JAGIZI010000001">
    <property type="protein sequence ID" value="MBP0681572.1"/>
    <property type="molecule type" value="Genomic_DNA"/>
</dbReference>
<dbReference type="EMBL" id="CQQC01001324">
    <property type="protein sequence ID" value="CNV84822.1"/>
    <property type="molecule type" value="Genomic_DNA"/>
</dbReference>
<evidence type="ECO:0000313" key="17">
    <source>
        <dbReference type="Proteomes" id="UP000044938"/>
    </source>
</evidence>
<dbReference type="EMBL" id="CSAD01000300">
    <property type="protein sequence ID" value="COV68169.1"/>
    <property type="molecule type" value="Genomic_DNA"/>
</dbReference>
<dbReference type="Proteomes" id="UP000671119">
    <property type="component" value="Unassembled WGS sequence"/>
</dbReference>
<reference evidence="13 24" key="3">
    <citation type="submission" date="2016-04" db="EMBL/GenBank/DDBJ databases">
        <authorList>
            <person name="Bigi M."/>
            <person name="Bigi F."/>
            <person name="Soria M.A."/>
        </authorList>
    </citation>
    <scope>NUCLEOTIDE SEQUENCE [LARGE SCALE GENOMIC DNA]</scope>
    <source>
        <strain evidence="13 24">6548</strain>
    </source>
</reference>
<evidence type="ECO:0000256" key="1">
    <source>
        <dbReference type="ARBA" id="ARBA00006484"/>
    </source>
</evidence>
<evidence type="ECO:0000313" key="4">
    <source>
        <dbReference type="EMBL" id="CFE39903.1"/>
    </source>
</evidence>
<evidence type="ECO:0000313" key="10">
    <source>
        <dbReference type="EMBL" id="COW27061.1"/>
    </source>
</evidence>
<dbReference type="InterPro" id="IPR036291">
    <property type="entry name" value="NAD(P)-bd_dom_sf"/>
</dbReference>
<dbReference type="InterPro" id="IPR002347">
    <property type="entry name" value="SDR_fam"/>
</dbReference>
<dbReference type="SMR" id="A0A045IVR8"/>
<dbReference type="CDD" id="cd09810">
    <property type="entry name" value="LPOR_like_SDR_c_like"/>
    <property type="match status" value="1"/>
</dbReference>
<dbReference type="Pfam" id="PF00106">
    <property type="entry name" value="adh_short"/>
    <property type="match status" value="1"/>
</dbReference>
<dbReference type="Proteomes" id="UP000048289">
    <property type="component" value="Unassembled WGS sequence"/>
</dbReference>
<reference evidence="7 23" key="1">
    <citation type="submission" date="2015-03" db="EMBL/GenBank/DDBJ databases">
        <authorList>
            <consortium name="Pathogen Informatics"/>
            <person name="Murphy D."/>
        </authorList>
    </citation>
    <scope>NUCLEOTIDE SEQUENCE [LARGE SCALE GENOMIC DNA]</scope>
    <source>
        <strain evidence="7 23">0268S</strain>
    </source>
</reference>
<evidence type="ECO:0000313" key="24">
    <source>
        <dbReference type="Proteomes" id="UP000189452"/>
    </source>
</evidence>
<dbReference type="EC" id="1.-.-.-" evidence="4"/>
<dbReference type="PANTHER" id="PTHR24320:SF227">
    <property type="entry name" value="RETINOL DEHYDROGENASE 11"/>
    <property type="match status" value="1"/>
</dbReference>
<feature type="domain" description="Ketoreductase" evidence="3">
    <location>
        <begin position="4"/>
        <end position="141"/>
    </location>
</feature>
<name>A0A045IVR8_MYCTX</name>